<comment type="caution">
    <text evidence="1">The sequence shown here is derived from an EMBL/GenBank/DDBJ whole genome shotgun (WGS) entry which is preliminary data.</text>
</comment>
<dbReference type="RefSeq" id="WP_167712939.1">
    <property type="nucleotide sequence ID" value="NZ_BAAADY010000007.1"/>
</dbReference>
<evidence type="ECO:0000313" key="1">
    <source>
        <dbReference type="EMBL" id="NJB98075.1"/>
    </source>
</evidence>
<organism evidence="1 2">
    <name type="scientific">Sphingomonas trueperi</name>
    <dbReference type="NCBI Taxonomy" id="53317"/>
    <lineage>
        <taxon>Bacteria</taxon>
        <taxon>Pseudomonadati</taxon>
        <taxon>Pseudomonadota</taxon>
        <taxon>Alphaproteobacteria</taxon>
        <taxon>Sphingomonadales</taxon>
        <taxon>Sphingomonadaceae</taxon>
        <taxon>Sphingomonas</taxon>
    </lineage>
</organism>
<evidence type="ECO:0000313" key="2">
    <source>
        <dbReference type="Proteomes" id="UP000531251"/>
    </source>
</evidence>
<keyword evidence="2" id="KW-1185">Reference proteome</keyword>
<name>A0A7X5Y1J0_9SPHN</name>
<reference evidence="1 2" key="1">
    <citation type="submission" date="2020-03" db="EMBL/GenBank/DDBJ databases">
        <title>Genomic Encyclopedia of Type Strains, Phase IV (KMG-IV): sequencing the most valuable type-strain genomes for metagenomic binning, comparative biology and taxonomic classification.</title>
        <authorList>
            <person name="Goeker M."/>
        </authorList>
    </citation>
    <scope>NUCLEOTIDE SEQUENCE [LARGE SCALE GENOMIC DNA]</scope>
    <source>
        <strain evidence="1 2">DSM 7225</strain>
    </source>
</reference>
<accession>A0A7X5Y1J0</accession>
<dbReference type="InterPro" id="IPR021263">
    <property type="entry name" value="DUF2840"/>
</dbReference>
<protein>
    <recommendedName>
        <fullName evidence="3">Glycosidase</fullName>
    </recommendedName>
</protein>
<evidence type="ECO:0008006" key="3">
    <source>
        <dbReference type="Google" id="ProtNLM"/>
    </source>
</evidence>
<dbReference type="Proteomes" id="UP000531251">
    <property type="component" value="Unassembled WGS sequence"/>
</dbReference>
<proteinExistence type="predicted"/>
<dbReference type="Pfam" id="PF11000">
    <property type="entry name" value="DUF2840"/>
    <property type="match status" value="1"/>
</dbReference>
<gene>
    <name evidence="1" type="ORF">GGR89_002402</name>
</gene>
<dbReference type="EMBL" id="JAATJB010000006">
    <property type="protein sequence ID" value="NJB98075.1"/>
    <property type="molecule type" value="Genomic_DNA"/>
</dbReference>
<dbReference type="AlphaFoldDB" id="A0A7X5Y1J0"/>
<sequence length="173" mass="19563">MNDNRPAGARAGRTLSVLAGDGLTHVELTWIEKKLEHWIRFGRVAQDRILTRRTRVVSFRPGAVFAFVRWASNDFGTIVSRIDVVRAVAPREPYTTLPFVRPGGDILLKIEGWPKVAQVLAAIDAVEAEGVDPCDAAPDHWRHVHNRIAAGHQPRPYTLERHRAWLKRREIEG</sequence>